<protein>
    <submittedName>
        <fullName evidence="3">Hydroxypyruvate reductase</fullName>
    </submittedName>
</protein>
<feature type="domain" description="MOFRL" evidence="1">
    <location>
        <begin position="335"/>
        <end position="447"/>
    </location>
</feature>
<dbReference type="GO" id="GO:0008887">
    <property type="term" value="F:glycerate kinase activity"/>
    <property type="evidence" value="ECO:0007669"/>
    <property type="project" value="InterPro"/>
</dbReference>
<dbReference type="OrthoDB" id="9766552at2"/>
<accession>A0A2Z6DV77</accession>
<dbReference type="EMBL" id="AP018558">
    <property type="protein sequence ID" value="BBD76335.1"/>
    <property type="molecule type" value="Genomic_DNA"/>
</dbReference>
<proteinExistence type="predicted"/>
<gene>
    <name evidence="3" type="ORF">HPTL_0065</name>
</gene>
<dbReference type="AlphaFoldDB" id="A0A2Z6DV77"/>
<dbReference type="Pfam" id="PF13660">
    <property type="entry name" value="DUF4147"/>
    <property type="match status" value="1"/>
</dbReference>
<feature type="domain" description="MOFRL-associated" evidence="2">
    <location>
        <begin position="22"/>
        <end position="255"/>
    </location>
</feature>
<dbReference type="PANTHER" id="PTHR12227:SF0">
    <property type="entry name" value="GLYCERATE KINASE"/>
    <property type="match status" value="1"/>
</dbReference>
<dbReference type="InterPro" id="IPR037035">
    <property type="entry name" value="GK-like_C_sf"/>
</dbReference>
<keyword evidence="3" id="KW-0670">Pyruvate</keyword>
<dbReference type="PANTHER" id="PTHR12227">
    <property type="entry name" value="GLYCERATE KINASE"/>
    <property type="match status" value="1"/>
</dbReference>
<dbReference type="RefSeq" id="WP_119334188.1">
    <property type="nucleotide sequence ID" value="NZ_AP018558.1"/>
</dbReference>
<dbReference type="InterPro" id="IPR038614">
    <property type="entry name" value="GK_N_sf"/>
</dbReference>
<dbReference type="GO" id="GO:0005737">
    <property type="term" value="C:cytoplasm"/>
    <property type="evidence" value="ECO:0007669"/>
    <property type="project" value="TreeGrafter"/>
</dbReference>
<dbReference type="Proteomes" id="UP000262004">
    <property type="component" value="Chromosome"/>
</dbReference>
<dbReference type="KEGG" id="htl:HPTL_0065"/>
<reference evidence="3 4" key="1">
    <citation type="submission" date="2018-04" db="EMBL/GenBank/DDBJ databases">
        <title>Complete genome sequence of Hydrogenophilus thermoluteolus TH-1.</title>
        <authorList>
            <person name="Arai H."/>
        </authorList>
    </citation>
    <scope>NUCLEOTIDE SEQUENCE [LARGE SCALE GENOMIC DNA]</scope>
    <source>
        <strain evidence="3 4">TH-1</strain>
    </source>
</reference>
<name>A0A2Z6DV77_HYDTE</name>
<keyword evidence="4" id="KW-1185">Reference proteome</keyword>
<dbReference type="SUPFAM" id="SSF82544">
    <property type="entry name" value="GckA/TtuD-like"/>
    <property type="match status" value="1"/>
</dbReference>
<dbReference type="Pfam" id="PF05161">
    <property type="entry name" value="MOFRL"/>
    <property type="match status" value="1"/>
</dbReference>
<dbReference type="InterPro" id="IPR007835">
    <property type="entry name" value="MOFRL"/>
</dbReference>
<dbReference type="InterPro" id="IPR025286">
    <property type="entry name" value="MOFRL_assoc_dom"/>
</dbReference>
<dbReference type="Gene3D" id="3.40.1480.10">
    <property type="entry name" value="MOFRL domain"/>
    <property type="match status" value="1"/>
</dbReference>
<evidence type="ECO:0000313" key="3">
    <source>
        <dbReference type="EMBL" id="BBD76335.1"/>
    </source>
</evidence>
<dbReference type="Gene3D" id="3.40.50.10180">
    <property type="entry name" value="Glycerate kinase, MOFRL-like N-terminal domain"/>
    <property type="match status" value="1"/>
</dbReference>
<evidence type="ECO:0000259" key="1">
    <source>
        <dbReference type="Pfam" id="PF05161"/>
    </source>
</evidence>
<evidence type="ECO:0000313" key="4">
    <source>
        <dbReference type="Proteomes" id="UP000262004"/>
    </source>
</evidence>
<organism evidence="3 4">
    <name type="scientific">Hydrogenophilus thermoluteolus</name>
    <name type="common">Pseudomonas hydrogenothermophila</name>
    <dbReference type="NCBI Taxonomy" id="297"/>
    <lineage>
        <taxon>Bacteria</taxon>
        <taxon>Pseudomonadati</taxon>
        <taxon>Pseudomonadota</taxon>
        <taxon>Hydrogenophilia</taxon>
        <taxon>Hydrogenophilales</taxon>
        <taxon>Hydrogenophilaceae</taxon>
        <taxon>Hydrogenophilus</taxon>
    </lineage>
</organism>
<dbReference type="InterPro" id="IPR039760">
    <property type="entry name" value="MOFRL_protein"/>
</dbReference>
<evidence type="ECO:0000259" key="2">
    <source>
        <dbReference type="Pfam" id="PF13660"/>
    </source>
</evidence>
<sequence length="455" mass="47089">MAERGSDRSVAPQKDEAVRAQLRALFAAAVARAQPEQVMPEWVAQLIAEAPRGRTIVVGAGKASAAMAAALAAQWPEALPLSGVVVTRYGHLPPACAHGATPCGRIRLLEAAHPTPDAAGCHAAQMVLDAVAEAGPDDRVVCLLSGGGSALLPLPQAGVSLATLQSITAQLLACGATIAEINCVRKHLSRIQGGRLALAAAPAPVVTLAISDVPGDDPAVIASGPTVPDPTTCAEALAVLERYAIAVPDAVRTALAEGRWETPKPDHPHFARCRYHLIATPWESLAAAANAARRFGFAPHILSDAIEGESQTVAQWHAALARAVVCHGEPFCAPCVLLSGGETTVTLPRKPADPLLPARGGRNSEFLLALALALDGAAHVWAIAGDTDGIDGSEENAGALVTPTTLARARALGLDARRYLVAHDAYEFFAALGDLVVTGPTRTNVNDFRALIIVR</sequence>